<gene>
    <name evidence="1" type="ORF">RCOM_1274890</name>
</gene>
<dbReference type="Proteomes" id="UP000008311">
    <property type="component" value="Unassembled WGS sequence"/>
</dbReference>
<proteinExistence type="predicted"/>
<reference evidence="2" key="1">
    <citation type="journal article" date="2010" name="Nat. Biotechnol.">
        <title>Draft genome sequence of the oilseed species Ricinus communis.</title>
        <authorList>
            <person name="Chan A.P."/>
            <person name="Crabtree J."/>
            <person name="Zhao Q."/>
            <person name="Lorenzi H."/>
            <person name="Orvis J."/>
            <person name="Puiu D."/>
            <person name="Melake-Berhan A."/>
            <person name="Jones K.M."/>
            <person name="Redman J."/>
            <person name="Chen G."/>
            <person name="Cahoon E.B."/>
            <person name="Gedil M."/>
            <person name="Stanke M."/>
            <person name="Haas B.J."/>
            <person name="Wortman J.R."/>
            <person name="Fraser-Liggett C.M."/>
            <person name="Ravel J."/>
            <person name="Rabinowicz P.D."/>
        </authorList>
    </citation>
    <scope>NUCLEOTIDE SEQUENCE [LARGE SCALE GENOMIC DNA]</scope>
    <source>
        <strain evidence="2">cv. Hale</strain>
    </source>
</reference>
<dbReference type="InParanoid" id="B9SQG4"/>
<dbReference type="AlphaFoldDB" id="B9SQG4"/>
<sequence>MKKEQVVSFEHLAKMRKSYIATNEVVDELGYFQNSLLKVFGEEASVHTPKVTFEVLYNCSLRTKRGFRICLMVISWEARMPLRLSSGGLPIHGAKEETTRQVKSLGSRAHLVQKGRADQKSKVDNILHAYEQKKMLTRHHAALDEKD</sequence>
<evidence type="ECO:0000313" key="2">
    <source>
        <dbReference type="Proteomes" id="UP000008311"/>
    </source>
</evidence>
<accession>B9SQG4</accession>
<keyword evidence="2" id="KW-1185">Reference proteome</keyword>
<protein>
    <submittedName>
        <fullName evidence="1">Uncharacterized protein</fullName>
    </submittedName>
</protein>
<organism evidence="1 2">
    <name type="scientific">Ricinus communis</name>
    <name type="common">Castor bean</name>
    <dbReference type="NCBI Taxonomy" id="3988"/>
    <lineage>
        <taxon>Eukaryota</taxon>
        <taxon>Viridiplantae</taxon>
        <taxon>Streptophyta</taxon>
        <taxon>Embryophyta</taxon>
        <taxon>Tracheophyta</taxon>
        <taxon>Spermatophyta</taxon>
        <taxon>Magnoliopsida</taxon>
        <taxon>eudicotyledons</taxon>
        <taxon>Gunneridae</taxon>
        <taxon>Pentapetalae</taxon>
        <taxon>rosids</taxon>
        <taxon>fabids</taxon>
        <taxon>Malpighiales</taxon>
        <taxon>Euphorbiaceae</taxon>
        <taxon>Acalyphoideae</taxon>
        <taxon>Acalypheae</taxon>
        <taxon>Ricinus</taxon>
    </lineage>
</organism>
<dbReference type="EMBL" id="EQ974084">
    <property type="protein sequence ID" value="EEF34148.1"/>
    <property type="molecule type" value="Genomic_DNA"/>
</dbReference>
<name>B9SQG4_RICCO</name>
<evidence type="ECO:0000313" key="1">
    <source>
        <dbReference type="EMBL" id="EEF34148.1"/>
    </source>
</evidence>